<dbReference type="NCBIfam" id="TIGR01076">
    <property type="entry name" value="sortase_fam"/>
    <property type="match status" value="1"/>
</dbReference>
<dbReference type="Pfam" id="PF04203">
    <property type="entry name" value="Sortase"/>
    <property type="match status" value="1"/>
</dbReference>
<dbReference type="NCBIfam" id="NF033747">
    <property type="entry name" value="class_E_sortase"/>
    <property type="match status" value="1"/>
</dbReference>
<dbReference type="AlphaFoldDB" id="A0A2N3YJ72"/>
<evidence type="ECO:0000313" key="5">
    <source>
        <dbReference type="Proteomes" id="UP000233781"/>
    </source>
</evidence>
<dbReference type="RefSeq" id="WP_245862151.1">
    <property type="nucleotide sequence ID" value="NZ_PJNE01000001.1"/>
</dbReference>
<name>A0A2N3YJ72_9MICO</name>
<feature type="active site" description="Proton donor/acceptor" evidence="2">
    <location>
        <position position="121"/>
    </location>
</feature>
<feature type="transmembrane region" description="Helical" evidence="3">
    <location>
        <begin position="12"/>
        <end position="30"/>
    </location>
</feature>
<keyword evidence="3" id="KW-0812">Transmembrane</keyword>
<accession>A0A2N3YJ72</accession>
<keyword evidence="5" id="KW-1185">Reference proteome</keyword>
<dbReference type="Gene3D" id="2.40.260.10">
    <property type="entry name" value="Sortase"/>
    <property type="match status" value="1"/>
</dbReference>
<keyword evidence="3" id="KW-0472">Membrane</keyword>
<dbReference type="InterPro" id="IPR023365">
    <property type="entry name" value="Sortase_dom-sf"/>
</dbReference>
<dbReference type="Proteomes" id="UP000233781">
    <property type="component" value="Unassembled WGS sequence"/>
</dbReference>
<dbReference type="SUPFAM" id="SSF63817">
    <property type="entry name" value="Sortase"/>
    <property type="match status" value="1"/>
</dbReference>
<comment type="caution">
    <text evidence="4">The sequence shown here is derived from an EMBL/GenBank/DDBJ whole genome shotgun (WGS) entry which is preliminary data.</text>
</comment>
<keyword evidence="1" id="KW-0378">Hydrolase</keyword>
<evidence type="ECO:0000256" key="2">
    <source>
        <dbReference type="PIRSR" id="PIRSR605754-1"/>
    </source>
</evidence>
<dbReference type="InterPro" id="IPR005754">
    <property type="entry name" value="Sortase"/>
</dbReference>
<evidence type="ECO:0000313" key="4">
    <source>
        <dbReference type="EMBL" id="PKW26904.1"/>
    </source>
</evidence>
<dbReference type="CDD" id="cd05830">
    <property type="entry name" value="Sortase_E"/>
    <property type="match status" value="1"/>
</dbReference>
<organism evidence="4 5">
    <name type="scientific">Phycicoccus duodecadis</name>
    <dbReference type="NCBI Taxonomy" id="173053"/>
    <lineage>
        <taxon>Bacteria</taxon>
        <taxon>Bacillati</taxon>
        <taxon>Actinomycetota</taxon>
        <taxon>Actinomycetes</taxon>
        <taxon>Micrococcales</taxon>
        <taxon>Intrasporangiaceae</taxon>
        <taxon>Phycicoccus</taxon>
    </lineage>
</organism>
<reference evidence="4 5" key="1">
    <citation type="submission" date="2017-12" db="EMBL/GenBank/DDBJ databases">
        <title>Sequencing the genomes of 1000 Actinobacteria strains.</title>
        <authorList>
            <person name="Klenk H.-P."/>
        </authorList>
    </citation>
    <scope>NUCLEOTIDE SEQUENCE [LARGE SCALE GENOMIC DNA]</scope>
    <source>
        <strain evidence="4 5">DSM 12806</strain>
    </source>
</reference>
<keyword evidence="3" id="KW-1133">Transmembrane helix</keyword>
<proteinExistence type="predicted"/>
<sequence>MIRRVVGAVGELLITAGVLVLLFVAWQLWWTDVVADRKQAQVVQALVQDFGSGRAAEVGGDAFPELGQRKAFAVIRVPRFGADYARPVIEGTDRPVLALGVSHYDGSAAPGAVGNFAVAGHRTTYGRPFHDIDRLRAGDRVIVETAPTVYVYEIRSHEIVRPWQTEVIAPVPDQPGEAPTTAMITMTSCHPKFSAQFRYITHGVLVKSIPRAQWRAADWMTVEGAG</sequence>
<dbReference type="InterPro" id="IPR042003">
    <property type="entry name" value="Sortase_E"/>
</dbReference>
<feature type="active site" description="Acyl-thioester intermediate" evidence="2">
    <location>
        <position position="189"/>
    </location>
</feature>
<dbReference type="EMBL" id="PJNE01000001">
    <property type="protein sequence ID" value="PKW26904.1"/>
    <property type="molecule type" value="Genomic_DNA"/>
</dbReference>
<evidence type="ECO:0000256" key="1">
    <source>
        <dbReference type="ARBA" id="ARBA00022801"/>
    </source>
</evidence>
<gene>
    <name evidence="4" type="ORF">ATL31_1732</name>
</gene>
<evidence type="ECO:0000256" key="3">
    <source>
        <dbReference type="SAM" id="Phobius"/>
    </source>
</evidence>
<dbReference type="InterPro" id="IPR053465">
    <property type="entry name" value="Sortase_Class_E"/>
</dbReference>
<protein>
    <submittedName>
        <fullName evidence="4">Sortase A</fullName>
    </submittedName>
</protein>
<dbReference type="GO" id="GO:0016787">
    <property type="term" value="F:hydrolase activity"/>
    <property type="evidence" value="ECO:0007669"/>
    <property type="project" value="UniProtKB-KW"/>
</dbReference>